<dbReference type="Proteomes" id="UP000821866">
    <property type="component" value="Chromosome 10"/>
</dbReference>
<comment type="caution">
    <text evidence="1">The sequence shown here is derived from an EMBL/GenBank/DDBJ whole genome shotgun (WGS) entry which is preliminary data.</text>
</comment>
<organism evidence="1 2">
    <name type="scientific">Rhipicephalus microplus</name>
    <name type="common">Cattle tick</name>
    <name type="synonym">Boophilus microplus</name>
    <dbReference type="NCBI Taxonomy" id="6941"/>
    <lineage>
        <taxon>Eukaryota</taxon>
        <taxon>Metazoa</taxon>
        <taxon>Ecdysozoa</taxon>
        <taxon>Arthropoda</taxon>
        <taxon>Chelicerata</taxon>
        <taxon>Arachnida</taxon>
        <taxon>Acari</taxon>
        <taxon>Parasitiformes</taxon>
        <taxon>Ixodida</taxon>
        <taxon>Ixodoidea</taxon>
        <taxon>Ixodidae</taxon>
        <taxon>Rhipicephalinae</taxon>
        <taxon>Rhipicephalus</taxon>
        <taxon>Boophilus</taxon>
    </lineage>
</organism>
<evidence type="ECO:0000313" key="2">
    <source>
        <dbReference type="Proteomes" id="UP000821866"/>
    </source>
</evidence>
<dbReference type="AlphaFoldDB" id="A0A9J6ESM7"/>
<reference evidence="1" key="1">
    <citation type="journal article" date="2020" name="Cell">
        <title>Large-Scale Comparative Analyses of Tick Genomes Elucidate Their Genetic Diversity and Vector Capacities.</title>
        <authorList>
            <consortium name="Tick Genome and Microbiome Consortium (TIGMIC)"/>
            <person name="Jia N."/>
            <person name="Wang J."/>
            <person name="Shi W."/>
            <person name="Du L."/>
            <person name="Sun Y."/>
            <person name="Zhan W."/>
            <person name="Jiang J.F."/>
            <person name="Wang Q."/>
            <person name="Zhang B."/>
            <person name="Ji P."/>
            <person name="Bell-Sakyi L."/>
            <person name="Cui X.M."/>
            <person name="Yuan T.T."/>
            <person name="Jiang B.G."/>
            <person name="Yang W.F."/>
            <person name="Lam T.T."/>
            <person name="Chang Q.C."/>
            <person name="Ding S.J."/>
            <person name="Wang X.J."/>
            <person name="Zhu J.G."/>
            <person name="Ruan X.D."/>
            <person name="Zhao L."/>
            <person name="Wei J.T."/>
            <person name="Ye R.Z."/>
            <person name="Que T.C."/>
            <person name="Du C.H."/>
            <person name="Zhou Y.H."/>
            <person name="Cheng J.X."/>
            <person name="Dai P.F."/>
            <person name="Guo W.B."/>
            <person name="Han X.H."/>
            <person name="Huang E.J."/>
            <person name="Li L.F."/>
            <person name="Wei W."/>
            <person name="Gao Y.C."/>
            <person name="Liu J.Z."/>
            <person name="Shao H.Z."/>
            <person name="Wang X."/>
            <person name="Wang C.C."/>
            <person name="Yang T.C."/>
            <person name="Huo Q.B."/>
            <person name="Li W."/>
            <person name="Chen H.Y."/>
            <person name="Chen S.E."/>
            <person name="Zhou L.G."/>
            <person name="Ni X.B."/>
            <person name="Tian J.H."/>
            <person name="Sheng Y."/>
            <person name="Liu T."/>
            <person name="Pan Y.S."/>
            <person name="Xia L.Y."/>
            <person name="Li J."/>
            <person name="Zhao F."/>
            <person name="Cao W.C."/>
        </authorList>
    </citation>
    <scope>NUCLEOTIDE SEQUENCE</scope>
    <source>
        <strain evidence="1">Rmic-2018</strain>
    </source>
</reference>
<accession>A0A9J6ESM7</accession>
<proteinExistence type="predicted"/>
<gene>
    <name evidence="1" type="ORF">HPB51_009869</name>
</gene>
<evidence type="ECO:0000313" key="1">
    <source>
        <dbReference type="EMBL" id="KAH8037314.1"/>
    </source>
</evidence>
<keyword evidence="2" id="KW-1185">Reference proteome</keyword>
<name>A0A9J6ESM7_RHIMP</name>
<sequence length="138" mass="15423">MRGHRLRNRVWGSGHTDLSVEASFRRDFRMVHVPAAIFNDSVPTGSSIFIFQLARVAVRFYRALAQFLHENPYEREAPLSFAEDYGHRLAEILDCITEQAHDPGALLSARAILDQHDGASDGGQCLRPAATHPQDLEA</sequence>
<protein>
    <submittedName>
        <fullName evidence="1">Uncharacterized protein</fullName>
    </submittedName>
</protein>
<reference evidence="1" key="2">
    <citation type="submission" date="2021-09" db="EMBL/GenBank/DDBJ databases">
        <authorList>
            <person name="Jia N."/>
            <person name="Wang J."/>
            <person name="Shi W."/>
            <person name="Du L."/>
            <person name="Sun Y."/>
            <person name="Zhan W."/>
            <person name="Jiang J."/>
            <person name="Wang Q."/>
            <person name="Zhang B."/>
            <person name="Ji P."/>
            <person name="Sakyi L.B."/>
            <person name="Cui X."/>
            <person name="Yuan T."/>
            <person name="Jiang B."/>
            <person name="Yang W."/>
            <person name="Lam T.T.-Y."/>
            <person name="Chang Q."/>
            <person name="Ding S."/>
            <person name="Wang X."/>
            <person name="Zhu J."/>
            <person name="Ruan X."/>
            <person name="Zhao L."/>
            <person name="Wei J."/>
            <person name="Que T."/>
            <person name="Du C."/>
            <person name="Cheng J."/>
            <person name="Dai P."/>
            <person name="Han X."/>
            <person name="Huang E."/>
            <person name="Gao Y."/>
            <person name="Liu J."/>
            <person name="Shao H."/>
            <person name="Ye R."/>
            <person name="Li L."/>
            <person name="Wei W."/>
            <person name="Wang X."/>
            <person name="Wang C."/>
            <person name="Huo Q."/>
            <person name="Li W."/>
            <person name="Guo W."/>
            <person name="Chen H."/>
            <person name="Chen S."/>
            <person name="Zhou L."/>
            <person name="Zhou L."/>
            <person name="Ni X."/>
            <person name="Tian J."/>
            <person name="Zhou Y."/>
            <person name="Sheng Y."/>
            <person name="Liu T."/>
            <person name="Pan Y."/>
            <person name="Xia L."/>
            <person name="Li J."/>
            <person name="Zhao F."/>
            <person name="Cao W."/>
        </authorList>
    </citation>
    <scope>NUCLEOTIDE SEQUENCE</scope>
    <source>
        <strain evidence="1">Rmic-2018</strain>
        <tissue evidence="1">Larvae</tissue>
    </source>
</reference>
<dbReference type="EMBL" id="JABSTU010000002">
    <property type="protein sequence ID" value="KAH8037314.1"/>
    <property type="molecule type" value="Genomic_DNA"/>
</dbReference>